<dbReference type="Pfam" id="PF13759">
    <property type="entry name" value="2OG-FeII_Oxy_5"/>
    <property type="match status" value="1"/>
</dbReference>
<keyword evidence="1" id="KW-1133">Transmembrane helix</keyword>
<dbReference type="EMBL" id="CAJNNW010006488">
    <property type="protein sequence ID" value="CAE8648344.1"/>
    <property type="molecule type" value="Genomic_DNA"/>
</dbReference>
<accession>A0A813IC30</accession>
<evidence type="ECO:0000256" key="1">
    <source>
        <dbReference type="SAM" id="Phobius"/>
    </source>
</evidence>
<feature type="transmembrane region" description="Helical" evidence="1">
    <location>
        <begin position="205"/>
        <end position="226"/>
    </location>
</feature>
<dbReference type="AlphaFoldDB" id="A0A813IC30"/>
<keyword evidence="1" id="KW-0812">Transmembrane</keyword>
<gene>
    <name evidence="2" type="ORF">PGLA2088_LOCUS6489</name>
</gene>
<dbReference type="InterPro" id="IPR012668">
    <property type="entry name" value="CHP02466"/>
</dbReference>
<proteinExistence type="predicted"/>
<evidence type="ECO:0000313" key="3">
    <source>
        <dbReference type="Proteomes" id="UP000626109"/>
    </source>
</evidence>
<sequence length="898" mass="98194">MGTAAGFDSETQMSQASAALLATQPAESPCERCTWIRRRDRKRTLEEAASPAQHEAATPSETPTCLFCQDTDGNAYVPVHFSAAHGSPRVSTARGSSRDEEAARLVVATSEQSSVAEFSQSLHGHRGCKDCWSRWEAQGAKTAAAAGSSTSWTVHCPVCDLPVDIRQSYDEALCKPCQREVVARGVSWGLLRARFEVQMMKVQKLLGICVLCLLLGIQAMVSMLIWELCAHQIEAGLNSAPTGHVQVPKVMARVIMFGVFQSHSVSLFGKIEVVCGTSANARATAELEELKRREEADELIARLPFEFAKLSKLETWLVKVRRLSNLETWLVKVGRSSNLEAWLVKVGRPSNLETWPVTVGRPSNLETWLVKVGRPSNLEAWLVKVGRPSNLETWPVTVGRPSNLETWLVKVGRPSNLETWLVKVGRPSNLETWFVQVGRPSNLKTWLVNVGRSSNMKTWLVKVGRPSYLETWLVTVGRPSNLETWLVKVGRPSNLETWLVTVGRPSNLGTWLSSFVWSGGRADAAVKPVGASCGRRRAPVRQKALADFSATRSVQRSGLYLKLLARWRAQASCLMMRGNFETYAESLGLCSGGAGGGDGGHPGGERGGVTGRTGYADLLINRPLLSKCVQPTLNATLNPSEGPVCRKSWLERIFRIDGSICTKQLTCQMLQVGARYPVFSNGLVLAWAFAGQFWKELLTVPKTGSGIDETVQDFMELKRLVKLACLEYLRQIYAAPLSAQDLAQLELSIWASVTQAVESGREGSAEQAAGSTDAGSMGLAFHDHPLALLSGVFYAQAGGRGVAERTPTVFADPRGVTPFRYTRSSHRPGTTSEDILEPTAPFHRLAYAHAADGMALVFPSWLVHGVPPHRGRDARVVFAFNLHTLQGTTLSSWAKTTL</sequence>
<organism evidence="2 3">
    <name type="scientific">Polarella glacialis</name>
    <name type="common">Dinoflagellate</name>
    <dbReference type="NCBI Taxonomy" id="89957"/>
    <lineage>
        <taxon>Eukaryota</taxon>
        <taxon>Sar</taxon>
        <taxon>Alveolata</taxon>
        <taxon>Dinophyceae</taxon>
        <taxon>Suessiales</taxon>
        <taxon>Suessiaceae</taxon>
        <taxon>Polarella</taxon>
    </lineage>
</organism>
<evidence type="ECO:0000313" key="2">
    <source>
        <dbReference type="EMBL" id="CAE8648344.1"/>
    </source>
</evidence>
<name>A0A813IC30_POLGL</name>
<comment type="caution">
    <text evidence="2">The sequence shown here is derived from an EMBL/GenBank/DDBJ whole genome shotgun (WGS) entry which is preliminary data.</text>
</comment>
<dbReference type="Proteomes" id="UP000626109">
    <property type="component" value="Unassembled WGS sequence"/>
</dbReference>
<protein>
    <submittedName>
        <fullName evidence="2">Uncharacterized protein</fullName>
    </submittedName>
</protein>
<reference evidence="2" key="1">
    <citation type="submission" date="2021-02" db="EMBL/GenBank/DDBJ databases">
        <authorList>
            <person name="Dougan E. K."/>
            <person name="Rhodes N."/>
            <person name="Thang M."/>
            <person name="Chan C."/>
        </authorList>
    </citation>
    <scope>NUCLEOTIDE SEQUENCE</scope>
</reference>
<dbReference type="Gene3D" id="2.60.120.620">
    <property type="entry name" value="q2cbj1_9rhob like domain"/>
    <property type="match status" value="1"/>
</dbReference>
<keyword evidence="1" id="KW-0472">Membrane</keyword>